<organism evidence="1 4">
    <name type="scientific">Vibrio cholerae</name>
    <dbReference type="NCBI Taxonomy" id="666"/>
    <lineage>
        <taxon>Bacteria</taxon>
        <taxon>Pseudomonadati</taxon>
        <taxon>Pseudomonadota</taxon>
        <taxon>Gammaproteobacteria</taxon>
        <taxon>Vibrionales</taxon>
        <taxon>Vibrionaceae</taxon>
        <taxon>Vibrio</taxon>
    </lineage>
</organism>
<dbReference type="Proteomes" id="UP000044806">
    <property type="component" value="Unassembled WGS sequence"/>
</dbReference>
<dbReference type="EMBL" id="CWOW01000001">
    <property type="protein sequence ID" value="CRZ83975.1"/>
    <property type="molecule type" value="Genomic_DNA"/>
</dbReference>
<accession>A0A655P4Y6</accession>
<sequence length="88" mass="9784">MRHVFNKLHRMGLTCGLLNLLAGVFTFGSVSDVIGDGVVKQMYVLRNQGKVTTQIGQLVITHIVPIKTDRSTVDIIETSKQIRDGRFT</sequence>
<dbReference type="Proteomes" id="UP000041770">
    <property type="component" value="Unassembled WGS sequence"/>
</dbReference>
<dbReference type="AlphaFoldDB" id="A0A655P4Y6"/>
<proteinExistence type="predicted"/>
<evidence type="ECO:0000313" key="2">
    <source>
        <dbReference type="EMBL" id="CSD05721.1"/>
    </source>
</evidence>
<protein>
    <submittedName>
        <fullName evidence="1">Uncharacterized protein</fullName>
    </submittedName>
</protein>
<evidence type="ECO:0000313" key="3">
    <source>
        <dbReference type="Proteomes" id="UP000041770"/>
    </source>
</evidence>
<evidence type="ECO:0000313" key="1">
    <source>
        <dbReference type="EMBL" id="CRZ83975.1"/>
    </source>
</evidence>
<reference evidence="3 4" key="1">
    <citation type="submission" date="2015-07" db="EMBL/GenBank/DDBJ databases">
        <authorList>
            <consortium name="Pathogen Informatics"/>
        </authorList>
    </citation>
    <scope>NUCLEOTIDE SEQUENCE [LARGE SCALE GENOMIC DNA]</scope>
    <source>
        <strain evidence="2 3">A316</strain>
        <strain evidence="1 4">A51</strain>
    </source>
</reference>
<dbReference type="EMBL" id="CWQY01000024">
    <property type="protein sequence ID" value="CSD05721.1"/>
    <property type="molecule type" value="Genomic_DNA"/>
</dbReference>
<gene>
    <name evidence="1" type="ORF">ERS013165_00329</name>
    <name evidence="2" type="ORF">ERS013200_03039</name>
</gene>
<name>A0A655P4Y6_VIBCL</name>
<evidence type="ECO:0000313" key="4">
    <source>
        <dbReference type="Proteomes" id="UP000044806"/>
    </source>
</evidence>